<dbReference type="Gene3D" id="2.130.10.10">
    <property type="entry name" value="YVTN repeat-like/Quinoprotein amine dehydrogenase"/>
    <property type="match status" value="1"/>
</dbReference>
<dbReference type="Proteomes" id="UP001162164">
    <property type="component" value="Unassembled WGS sequence"/>
</dbReference>
<comment type="caution">
    <text evidence="2">The sequence shown here is derived from an EMBL/GenBank/DDBJ whole genome shotgun (WGS) entry which is preliminary data.</text>
</comment>
<keyword evidence="1" id="KW-0732">Signal</keyword>
<keyword evidence="3" id="KW-1185">Reference proteome</keyword>
<organism evidence="2 3">
    <name type="scientific">Molorchus minor</name>
    <dbReference type="NCBI Taxonomy" id="1323400"/>
    <lineage>
        <taxon>Eukaryota</taxon>
        <taxon>Metazoa</taxon>
        <taxon>Ecdysozoa</taxon>
        <taxon>Arthropoda</taxon>
        <taxon>Hexapoda</taxon>
        <taxon>Insecta</taxon>
        <taxon>Pterygota</taxon>
        <taxon>Neoptera</taxon>
        <taxon>Endopterygota</taxon>
        <taxon>Coleoptera</taxon>
        <taxon>Polyphaga</taxon>
        <taxon>Cucujiformia</taxon>
        <taxon>Chrysomeloidea</taxon>
        <taxon>Cerambycidae</taxon>
        <taxon>Lamiinae</taxon>
        <taxon>Monochamini</taxon>
        <taxon>Molorchus</taxon>
    </lineage>
</organism>
<dbReference type="InterPro" id="IPR036322">
    <property type="entry name" value="WD40_repeat_dom_sf"/>
</dbReference>
<evidence type="ECO:0000313" key="2">
    <source>
        <dbReference type="EMBL" id="KAJ8976663.1"/>
    </source>
</evidence>
<feature type="chain" id="PRO_5045160930" evidence="1">
    <location>
        <begin position="22"/>
        <end position="203"/>
    </location>
</feature>
<dbReference type="InterPro" id="IPR015943">
    <property type="entry name" value="WD40/YVTN_repeat-like_dom_sf"/>
</dbReference>
<sequence>MVVWMVLIVLLRIELLPFSKMISFIYTIVDEISVKLLKQIKLDSEAISSCFTCDGSLLAVGMNCGDIMVWNLNNDYHSIRISLHNSCVEELIFSPTMEPILVSRGEVIAWWNLKTFQQKTLPRTRKKVQSLQIMKNTAIDNQLMDISFWSDKKCLEGENYLLSCLNLHGRARCLSASKDFNTFLTVDENGKIYVMEAVAFKCD</sequence>
<reference evidence="2" key="1">
    <citation type="journal article" date="2023" name="Insect Mol. Biol.">
        <title>Genome sequencing provides insights into the evolution of gene families encoding plant cell wall-degrading enzymes in longhorned beetles.</title>
        <authorList>
            <person name="Shin N.R."/>
            <person name="Okamura Y."/>
            <person name="Kirsch R."/>
            <person name="Pauchet Y."/>
        </authorList>
    </citation>
    <scope>NUCLEOTIDE SEQUENCE</scope>
    <source>
        <strain evidence="2">MMC_N1</strain>
    </source>
</reference>
<gene>
    <name evidence="2" type="ORF">NQ317_004681</name>
</gene>
<evidence type="ECO:0000256" key="1">
    <source>
        <dbReference type="SAM" id="SignalP"/>
    </source>
</evidence>
<feature type="signal peptide" evidence="1">
    <location>
        <begin position="1"/>
        <end position="21"/>
    </location>
</feature>
<accession>A0ABQ9JFB4</accession>
<dbReference type="SUPFAM" id="SSF50978">
    <property type="entry name" value="WD40 repeat-like"/>
    <property type="match status" value="1"/>
</dbReference>
<proteinExistence type="predicted"/>
<evidence type="ECO:0000313" key="3">
    <source>
        <dbReference type="Proteomes" id="UP001162164"/>
    </source>
</evidence>
<name>A0ABQ9JFB4_9CUCU</name>
<dbReference type="EMBL" id="JAPWTJ010000643">
    <property type="protein sequence ID" value="KAJ8976663.1"/>
    <property type="molecule type" value="Genomic_DNA"/>
</dbReference>
<protein>
    <submittedName>
        <fullName evidence="2">Uncharacterized protein</fullName>
    </submittedName>
</protein>